<dbReference type="Proteomes" id="UP000249526">
    <property type="component" value="Unassembled WGS sequence"/>
</dbReference>
<evidence type="ECO:0000256" key="2">
    <source>
        <dbReference type="ARBA" id="ARBA00010617"/>
    </source>
</evidence>
<protein>
    <submittedName>
        <fullName evidence="10">Cytochrome P450</fullName>
    </submittedName>
</protein>
<dbReference type="PANTHER" id="PTHR24304:SF2">
    <property type="entry name" value="24-HYDROXYCHOLESTEROL 7-ALPHA-HYDROXYLASE"/>
    <property type="match status" value="1"/>
</dbReference>
<dbReference type="PRINTS" id="PR00465">
    <property type="entry name" value="EP450IV"/>
</dbReference>
<evidence type="ECO:0000313" key="11">
    <source>
        <dbReference type="Proteomes" id="UP000249526"/>
    </source>
</evidence>
<gene>
    <name evidence="10" type="ORF">BO85DRAFT_465301</name>
</gene>
<dbReference type="GeneID" id="37165448"/>
<feature type="transmembrane region" description="Helical" evidence="9">
    <location>
        <begin position="42"/>
        <end position="61"/>
    </location>
</feature>
<evidence type="ECO:0000256" key="3">
    <source>
        <dbReference type="ARBA" id="ARBA00022617"/>
    </source>
</evidence>
<dbReference type="GO" id="GO:0016705">
    <property type="term" value="F:oxidoreductase activity, acting on paired donors, with incorporation or reduction of molecular oxygen"/>
    <property type="evidence" value="ECO:0007669"/>
    <property type="project" value="InterPro"/>
</dbReference>
<dbReference type="GO" id="GO:0005506">
    <property type="term" value="F:iron ion binding"/>
    <property type="evidence" value="ECO:0007669"/>
    <property type="project" value="InterPro"/>
</dbReference>
<keyword evidence="6 8" id="KW-0408">Iron</keyword>
<dbReference type="GO" id="GO:0008395">
    <property type="term" value="F:steroid hydroxylase activity"/>
    <property type="evidence" value="ECO:0007669"/>
    <property type="project" value="TreeGrafter"/>
</dbReference>
<dbReference type="EMBL" id="KZ825054">
    <property type="protein sequence ID" value="RAH63437.1"/>
    <property type="molecule type" value="Genomic_DNA"/>
</dbReference>
<evidence type="ECO:0000256" key="8">
    <source>
        <dbReference type="PIRSR" id="PIRSR602403-1"/>
    </source>
</evidence>
<keyword evidence="11" id="KW-1185">Reference proteome</keyword>
<dbReference type="InterPro" id="IPR001128">
    <property type="entry name" value="Cyt_P450"/>
</dbReference>
<dbReference type="SUPFAM" id="SSF48264">
    <property type="entry name" value="Cytochrome P450"/>
    <property type="match status" value="1"/>
</dbReference>
<keyword evidence="9" id="KW-1133">Transmembrane helix</keyword>
<evidence type="ECO:0000313" key="10">
    <source>
        <dbReference type="EMBL" id="RAH63437.1"/>
    </source>
</evidence>
<comment type="similarity">
    <text evidence="2">Belongs to the cytochrome P450 family.</text>
</comment>
<organism evidence="10 11">
    <name type="scientific">Aspergillus piperis CBS 112811</name>
    <dbReference type="NCBI Taxonomy" id="1448313"/>
    <lineage>
        <taxon>Eukaryota</taxon>
        <taxon>Fungi</taxon>
        <taxon>Dikarya</taxon>
        <taxon>Ascomycota</taxon>
        <taxon>Pezizomycotina</taxon>
        <taxon>Eurotiomycetes</taxon>
        <taxon>Eurotiomycetidae</taxon>
        <taxon>Eurotiales</taxon>
        <taxon>Aspergillaceae</taxon>
        <taxon>Aspergillus</taxon>
        <taxon>Aspergillus subgen. Circumdati</taxon>
    </lineage>
</organism>
<evidence type="ECO:0000256" key="5">
    <source>
        <dbReference type="ARBA" id="ARBA00023002"/>
    </source>
</evidence>
<sequence>MNVQDEKILRYLSAVSTQALRNGPQQMLHCPPGNSQHRDREIYITYLIIATIGICLMNYWYGIHALHEKPRVKRGMKIPPLVPSLIPPLGTLPLGMLWNPRGFVLSAKHLLWNSRPVRARILTQTLYIFQGTETIGSILKERSLSLFAVHAILLRRVFGLPPSALRIYAHDNSGGFPRPYPESNVKPQNRIEYLIRRTNQRLLLGAGFAPFVKRFQSTLTERLQALHIRSHWVELDDFVQLFNNDFTASMMDALCGKYLIRQHPNFAINLITLDDNVLKMLVGVPRFLAPRAYAARDAALGALKDWNTWAREHFDPAAVGSDGDDPVWGSKYWRDRVDAFQQIEGFDADVIAMHDLAVIWGMTTNGINTSFWTCLEAFKDQELLNLVRAEARACLISESDVKFDIDRLLHQPVLQAIYAETLRLRINGFFVWYQSRGDLNVDGWHIPNKNWILTTPMAGHMDPEIWCRGAAADHPVEEFWVGRWLKYADDGQTLLFTTEMAKGAWMPYGGALHVCPGRYFAKTMIILGMALMTTLYDCEVLADEKNLRMSMRTFGFGTVGPVGKVPVRIRRRVL</sequence>
<name>A0A8G1RD16_9EURO</name>
<keyword evidence="7" id="KW-0503">Monooxygenase</keyword>
<dbReference type="PANTHER" id="PTHR24304">
    <property type="entry name" value="CYTOCHROME P450 FAMILY 7"/>
    <property type="match status" value="1"/>
</dbReference>
<reference evidence="10 11" key="1">
    <citation type="submission" date="2018-02" db="EMBL/GenBank/DDBJ databases">
        <title>The genomes of Aspergillus section Nigri reveals drivers in fungal speciation.</title>
        <authorList>
            <consortium name="DOE Joint Genome Institute"/>
            <person name="Vesth T.C."/>
            <person name="Nybo J."/>
            <person name="Theobald S."/>
            <person name="Brandl J."/>
            <person name="Frisvad J.C."/>
            <person name="Nielsen K.F."/>
            <person name="Lyhne E.K."/>
            <person name="Kogle M.E."/>
            <person name="Kuo A."/>
            <person name="Riley R."/>
            <person name="Clum A."/>
            <person name="Nolan M."/>
            <person name="Lipzen A."/>
            <person name="Salamov A."/>
            <person name="Henrissat B."/>
            <person name="Wiebenga A."/>
            <person name="De vries R.P."/>
            <person name="Grigoriev I.V."/>
            <person name="Mortensen U.H."/>
            <person name="Andersen M.R."/>
            <person name="Baker S.E."/>
        </authorList>
    </citation>
    <scope>NUCLEOTIDE SEQUENCE [LARGE SCALE GENOMIC DNA]</scope>
    <source>
        <strain evidence="10 11">CBS 112811</strain>
    </source>
</reference>
<dbReference type="InterPro" id="IPR002403">
    <property type="entry name" value="Cyt_P450_E_grp-IV"/>
</dbReference>
<evidence type="ECO:0000256" key="9">
    <source>
        <dbReference type="SAM" id="Phobius"/>
    </source>
</evidence>
<proteinExistence type="inferred from homology"/>
<dbReference type="InterPro" id="IPR050529">
    <property type="entry name" value="CYP450_sterol_14alpha_dmase"/>
</dbReference>
<accession>A0A8G1RD16</accession>
<evidence type="ECO:0000256" key="7">
    <source>
        <dbReference type="ARBA" id="ARBA00023033"/>
    </source>
</evidence>
<dbReference type="InterPro" id="IPR036396">
    <property type="entry name" value="Cyt_P450_sf"/>
</dbReference>
<dbReference type="AlphaFoldDB" id="A0A8G1RD16"/>
<dbReference type="GO" id="GO:0020037">
    <property type="term" value="F:heme binding"/>
    <property type="evidence" value="ECO:0007669"/>
    <property type="project" value="InterPro"/>
</dbReference>
<evidence type="ECO:0000256" key="1">
    <source>
        <dbReference type="ARBA" id="ARBA00001971"/>
    </source>
</evidence>
<evidence type="ECO:0000256" key="6">
    <source>
        <dbReference type="ARBA" id="ARBA00023004"/>
    </source>
</evidence>
<dbReference type="Pfam" id="PF00067">
    <property type="entry name" value="p450"/>
    <property type="match status" value="1"/>
</dbReference>
<comment type="cofactor">
    <cofactor evidence="1 8">
        <name>heme</name>
        <dbReference type="ChEBI" id="CHEBI:30413"/>
    </cofactor>
</comment>
<dbReference type="RefSeq" id="XP_025521359.1">
    <property type="nucleotide sequence ID" value="XM_025662046.1"/>
</dbReference>
<keyword evidence="3 8" id="KW-0349">Heme</keyword>
<keyword evidence="9" id="KW-0472">Membrane</keyword>
<keyword evidence="9" id="KW-0812">Transmembrane</keyword>
<keyword evidence="4 8" id="KW-0479">Metal-binding</keyword>
<evidence type="ECO:0000256" key="4">
    <source>
        <dbReference type="ARBA" id="ARBA00022723"/>
    </source>
</evidence>
<dbReference type="Gene3D" id="1.10.630.10">
    <property type="entry name" value="Cytochrome P450"/>
    <property type="match status" value="1"/>
</dbReference>
<feature type="binding site" description="axial binding residue" evidence="8">
    <location>
        <position position="515"/>
    </location>
    <ligand>
        <name>heme</name>
        <dbReference type="ChEBI" id="CHEBI:30413"/>
    </ligand>
    <ligandPart>
        <name>Fe</name>
        <dbReference type="ChEBI" id="CHEBI:18248"/>
    </ligandPart>
</feature>
<keyword evidence="5" id="KW-0560">Oxidoreductase</keyword>